<dbReference type="AlphaFoldDB" id="A0A8I2YDW3"/>
<dbReference type="EMBL" id="JAGFBS010000059">
    <property type="protein sequence ID" value="KAG6369988.1"/>
    <property type="molecule type" value="Genomic_DNA"/>
</dbReference>
<evidence type="ECO:0000313" key="1">
    <source>
        <dbReference type="EMBL" id="KAG6369988.1"/>
    </source>
</evidence>
<evidence type="ECO:0000313" key="2">
    <source>
        <dbReference type="Proteomes" id="UP000683000"/>
    </source>
</evidence>
<sequence length="90" mass="10205">MYLSSATRMSYSRASKGRKYASVIGRIVENVQAGLGEVSSEENDGVRWSFTRASLTPFRPVRLVSWNMCLGSYSLYENQDETPRVDDFAR</sequence>
<protein>
    <submittedName>
        <fullName evidence="1">Uncharacterized protein</fullName>
    </submittedName>
</protein>
<accession>A0A8I2YDW3</accession>
<name>A0A8I2YDW3_9AGAM</name>
<reference evidence="1" key="1">
    <citation type="submission" date="2021-03" db="EMBL/GenBank/DDBJ databases">
        <title>Evolutionary innovations through gain and loss of genes in the ectomycorrhizal Boletales.</title>
        <authorList>
            <person name="Wu G."/>
            <person name="Miyauchi S."/>
            <person name="Morin E."/>
            <person name="Yang Z.-L."/>
            <person name="Xu J."/>
            <person name="Martin F.M."/>
        </authorList>
    </citation>
    <scope>NUCLEOTIDE SEQUENCE</scope>
    <source>
        <strain evidence="1">BR01</strain>
    </source>
</reference>
<gene>
    <name evidence="1" type="ORF">JVT61DRAFT_12624</name>
</gene>
<dbReference type="Proteomes" id="UP000683000">
    <property type="component" value="Unassembled WGS sequence"/>
</dbReference>
<comment type="caution">
    <text evidence="1">The sequence shown here is derived from an EMBL/GenBank/DDBJ whole genome shotgun (WGS) entry which is preliminary data.</text>
</comment>
<dbReference type="OrthoDB" id="9985637at2759"/>
<proteinExistence type="predicted"/>
<organism evidence="1 2">
    <name type="scientific">Boletus reticuloceps</name>
    <dbReference type="NCBI Taxonomy" id="495285"/>
    <lineage>
        <taxon>Eukaryota</taxon>
        <taxon>Fungi</taxon>
        <taxon>Dikarya</taxon>
        <taxon>Basidiomycota</taxon>
        <taxon>Agaricomycotina</taxon>
        <taxon>Agaricomycetes</taxon>
        <taxon>Agaricomycetidae</taxon>
        <taxon>Boletales</taxon>
        <taxon>Boletineae</taxon>
        <taxon>Boletaceae</taxon>
        <taxon>Boletoideae</taxon>
        <taxon>Boletus</taxon>
    </lineage>
</organism>
<keyword evidence="2" id="KW-1185">Reference proteome</keyword>